<proteinExistence type="predicted"/>
<dbReference type="EMBL" id="AKWH02000016">
    <property type="protein sequence ID" value="EKO52834.1"/>
    <property type="molecule type" value="Genomic_DNA"/>
</dbReference>
<reference evidence="2" key="1">
    <citation type="submission" date="2012-10" db="EMBL/GenBank/DDBJ databases">
        <authorList>
            <person name="Harkins D.M."/>
            <person name="Durkin A.S."/>
            <person name="Brinkac L.M."/>
            <person name="Selengut J.D."/>
            <person name="Sanka R."/>
            <person name="DePew J."/>
            <person name="Purushe J."/>
            <person name="Picardeau M."/>
            <person name="Werts C."/>
            <person name="Goarant C."/>
            <person name="Vinetz J.M."/>
            <person name="Sutton G.G."/>
            <person name="Nelson W.C."/>
            <person name="Fouts D.E."/>
        </authorList>
    </citation>
    <scope>NUCLEOTIDE SEQUENCE [LARGE SCALE GENOMIC DNA]</scope>
    <source>
        <strain evidence="2">200802841</strain>
    </source>
</reference>
<gene>
    <name evidence="2" type="ORF">LEP1GSC131_3325</name>
</gene>
<keyword evidence="3" id="KW-1185">Reference proteome</keyword>
<evidence type="ECO:0000256" key="1">
    <source>
        <dbReference type="SAM" id="Phobius"/>
    </source>
</evidence>
<comment type="caution">
    <text evidence="2">The sequence shown here is derived from an EMBL/GenBank/DDBJ whole genome shotgun (WGS) entry which is preliminary data.</text>
</comment>
<dbReference type="AlphaFoldDB" id="A0A828Y886"/>
<dbReference type="Proteomes" id="UP000006339">
    <property type="component" value="Unassembled WGS sequence"/>
</dbReference>
<accession>A0A828Y886</accession>
<evidence type="ECO:0000313" key="3">
    <source>
        <dbReference type="Proteomes" id="UP000006339"/>
    </source>
</evidence>
<evidence type="ECO:0000313" key="2">
    <source>
        <dbReference type="EMBL" id="EKO52834.1"/>
    </source>
</evidence>
<sequence length="37" mass="4565">MFLKNMTVSFLFWNVFRIGLIIKIVYFRFLLSLLNHE</sequence>
<protein>
    <submittedName>
        <fullName evidence="2">Uncharacterized protein</fullName>
    </submittedName>
</protein>
<keyword evidence="1" id="KW-0472">Membrane</keyword>
<name>A0A828Y886_9LEPT</name>
<keyword evidence="1" id="KW-0812">Transmembrane</keyword>
<organism evidence="2 3">
    <name type="scientific">Leptospira kirschneri str. 200802841</name>
    <dbReference type="NCBI Taxonomy" id="1193047"/>
    <lineage>
        <taxon>Bacteria</taxon>
        <taxon>Pseudomonadati</taxon>
        <taxon>Spirochaetota</taxon>
        <taxon>Spirochaetia</taxon>
        <taxon>Leptospirales</taxon>
        <taxon>Leptospiraceae</taxon>
        <taxon>Leptospira</taxon>
    </lineage>
</organism>
<feature type="transmembrane region" description="Helical" evidence="1">
    <location>
        <begin position="12"/>
        <end position="31"/>
    </location>
</feature>
<keyword evidence="1" id="KW-1133">Transmembrane helix</keyword>